<evidence type="ECO:0000313" key="3">
    <source>
        <dbReference type="EMBL" id="GBF97745.1"/>
    </source>
</evidence>
<dbReference type="PANTHER" id="PTHR12277">
    <property type="entry name" value="ALPHA/BETA HYDROLASE DOMAIN-CONTAINING PROTEIN"/>
    <property type="match status" value="1"/>
</dbReference>
<dbReference type="Proteomes" id="UP000247498">
    <property type="component" value="Unassembled WGS sequence"/>
</dbReference>
<dbReference type="FunCoup" id="A0A2V0PL56">
    <property type="interactions" value="1734"/>
</dbReference>
<dbReference type="InParanoid" id="A0A2V0PL56"/>
<dbReference type="PANTHER" id="PTHR12277:SF81">
    <property type="entry name" value="PROTEIN ABHD13"/>
    <property type="match status" value="1"/>
</dbReference>
<evidence type="ECO:0000256" key="1">
    <source>
        <dbReference type="SAM" id="MobiDB-lite"/>
    </source>
</evidence>
<reference evidence="3 4" key="1">
    <citation type="journal article" date="2018" name="Sci. Rep.">
        <title>Raphidocelis subcapitata (=Pseudokirchneriella subcapitata) provides an insight into genome evolution and environmental adaptations in the Sphaeropleales.</title>
        <authorList>
            <person name="Suzuki S."/>
            <person name="Yamaguchi H."/>
            <person name="Nakajima N."/>
            <person name="Kawachi M."/>
        </authorList>
    </citation>
    <scope>NUCLEOTIDE SEQUENCE [LARGE SCALE GENOMIC DNA]</scope>
    <source>
        <strain evidence="3 4">NIES-35</strain>
    </source>
</reference>
<dbReference type="AlphaFoldDB" id="A0A2V0PL56"/>
<dbReference type="OrthoDB" id="446723at2759"/>
<keyword evidence="4" id="KW-1185">Reference proteome</keyword>
<accession>A0A2V0PL56</accession>
<dbReference type="Gene3D" id="3.40.50.1820">
    <property type="entry name" value="alpha/beta hydrolase"/>
    <property type="match status" value="1"/>
</dbReference>
<feature type="region of interest" description="Disordered" evidence="1">
    <location>
        <begin position="23"/>
        <end position="48"/>
    </location>
</feature>
<dbReference type="InterPro" id="IPR022742">
    <property type="entry name" value="Hydrolase_4"/>
</dbReference>
<dbReference type="EMBL" id="BDRX01000106">
    <property type="protein sequence ID" value="GBF97745.1"/>
    <property type="molecule type" value="Genomic_DNA"/>
</dbReference>
<name>A0A2V0PL56_9CHLO</name>
<evidence type="ECO:0000259" key="2">
    <source>
        <dbReference type="Pfam" id="PF12146"/>
    </source>
</evidence>
<dbReference type="SUPFAM" id="SSF53474">
    <property type="entry name" value="alpha/beta-Hydrolases"/>
    <property type="match status" value="1"/>
</dbReference>
<gene>
    <name evidence="3" type="ORF">Rsub_10909</name>
</gene>
<evidence type="ECO:0000313" key="4">
    <source>
        <dbReference type="Proteomes" id="UP000247498"/>
    </source>
</evidence>
<protein>
    <recommendedName>
        <fullName evidence="2">Serine aminopeptidase S33 domain-containing protein</fullName>
    </recommendedName>
</protein>
<dbReference type="InterPro" id="IPR029058">
    <property type="entry name" value="AB_hydrolase_fold"/>
</dbReference>
<sequence length="252" mass="26360">MGSSSRSCWPVGRGGGACAGAGAGGGGGGAADGGAKPPPCPWSGPGTGPIGRLVDSVASKLAFYPPTPPSYAVRPHADGSGQLYIAPLERGYPRVPSARVEWVDVPRRREGGGGTRVLTSFLPYRDARGRPARATLLHSHGNAVDLGQMMPIYRDLSRLLRVNILAYDYTGYGPDPSGVASVSNALADVAAVFDFMRERYGVRAEDTVLYGQSVGSGPTCWLAVQQPCVAGVVLHSPLFSGSRLFPDEYQAR</sequence>
<proteinExistence type="predicted"/>
<feature type="domain" description="Serine aminopeptidase S33" evidence="2">
    <location>
        <begin position="131"/>
        <end position="242"/>
    </location>
</feature>
<feature type="compositionally biased region" description="Gly residues" evidence="1">
    <location>
        <begin position="23"/>
        <end position="32"/>
    </location>
</feature>
<dbReference type="STRING" id="307507.A0A2V0PL56"/>
<comment type="caution">
    <text evidence="3">The sequence shown here is derived from an EMBL/GenBank/DDBJ whole genome shotgun (WGS) entry which is preliminary data.</text>
</comment>
<organism evidence="3 4">
    <name type="scientific">Raphidocelis subcapitata</name>
    <dbReference type="NCBI Taxonomy" id="307507"/>
    <lineage>
        <taxon>Eukaryota</taxon>
        <taxon>Viridiplantae</taxon>
        <taxon>Chlorophyta</taxon>
        <taxon>core chlorophytes</taxon>
        <taxon>Chlorophyceae</taxon>
        <taxon>CS clade</taxon>
        <taxon>Sphaeropleales</taxon>
        <taxon>Selenastraceae</taxon>
        <taxon>Raphidocelis</taxon>
    </lineage>
</organism>
<dbReference type="Pfam" id="PF12146">
    <property type="entry name" value="Hydrolase_4"/>
    <property type="match status" value="1"/>
</dbReference>